<name>A0A7S9LTX2_9RHOB</name>
<dbReference type="AlphaFoldDB" id="A0A7S9LTX2"/>
<organism evidence="1 2">
    <name type="scientific">Pontivivens ytuae</name>
    <dbReference type="NCBI Taxonomy" id="2789856"/>
    <lineage>
        <taxon>Bacteria</taxon>
        <taxon>Pseudomonadati</taxon>
        <taxon>Pseudomonadota</taxon>
        <taxon>Alphaproteobacteria</taxon>
        <taxon>Rhodobacterales</taxon>
        <taxon>Paracoccaceae</taxon>
        <taxon>Pontivivens</taxon>
    </lineage>
</organism>
<evidence type="ECO:0000313" key="2">
    <source>
        <dbReference type="Proteomes" id="UP000594800"/>
    </source>
</evidence>
<dbReference type="KEGG" id="poz:I0K15_05495"/>
<evidence type="ECO:0000313" key="1">
    <source>
        <dbReference type="EMBL" id="QPH55194.1"/>
    </source>
</evidence>
<accession>A0A7S9LTX2</accession>
<proteinExistence type="predicted"/>
<protein>
    <submittedName>
        <fullName evidence="1">Uncharacterized protein</fullName>
    </submittedName>
</protein>
<gene>
    <name evidence="1" type="ORF">I0K15_05495</name>
</gene>
<keyword evidence="2" id="KW-1185">Reference proteome</keyword>
<reference evidence="1 2" key="1">
    <citation type="submission" date="2020-11" db="EMBL/GenBank/DDBJ databases">
        <title>Description of Pontivivens ytuae sp. nov. isolated from deep sea sediment of Mariana Trench.</title>
        <authorList>
            <person name="Wang Z."/>
            <person name="Sun Q.-L."/>
            <person name="Xu X.-D."/>
            <person name="Tang Y.-Z."/>
            <person name="Zhang J."/>
        </authorList>
    </citation>
    <scope>NUCLEOTIDE SEQUENCE [LARGE SCALE GENOMIC DNA]</scope>
    <source>
        <strain evidence="1 2">MT2928</strain>
    </source>
</reference>
<dbReference type="Proteomes" id="UP000594800">
    <property type="component" value="Chromosome"/>
</dbReference>
<dbReference type="EMBL" id="CP064942">
    <property type="protein sequence ID" value="QPH55194.1"/>
    <property type="molecule type" value="Genomic_DNA"/>
</dbReference>
<sequence>MQVVIGMSALPRSNRSLRERAARFNSAIVADTSLISRKTRRAGGL</sequence>
<dbReference type="RefSeq" id="WP_196104393.1">
    <property type="nucleotide sequence ID" value="NZ_CP064942.1"/>
</dbReference>